<dbReference type="GO" id="GO:0004519">
    <property type="term" value="F:endonuclease activity"/>
    <property type="evidence" value="ECO:0007669"/>
    <property type="project" value="UniProtKB-KW"/>
</dbReference>
<keyword evidence="3" id="KW-0378">Hydrolase</keyword>
<comment type="caution">
    <text evidence="3">The sequence shown here is derived from an EMBL/GenBank/DDBJ whole genome shotgun (WGS) entry which is preliminary data.</text>
</comment>
<evidence type="ECO:0000313" key="4">
    <source>
        <dbReference type="Proteomes" id="UP001597327"/>
    </source>
</evidence>
<organism evidence="3 4">
    <name type="scientific">Roseibium aestuarii</name>
    <dbReference type="NCBI Taxonomy" id="2600299"/>
    <lineage>
        <taxon>Bacteria</taxon>
        <taxon>Pseudomonadati</taxon>
        <taxon>Pseudomonadota</taxon>
        <taxon>Alphaproteobacteria</taxon>
        <taxon>Hyphomicrobiales</taxon>
        <taxon>Stappiaceae</taxon>
        <taxon>Roseibium</taxon>
    </lineage>
</organism>
<evidence type="ECO:0000259" key="2">
    <source>
        <dbReference type="Pfam" id="PF04480"/>
    </source>
</evidence>
<evidence type="ECO:0000313" key="3">
    <source>
        <dbReference type="EMBL" id="MFD1697104.1"/>
    </source>
</evidence>
<dbReference type="SUPFAM" id="SSF52980">
    <property type="entry name" value="Restriction endonuclease-like"/>
    <property type="match status" value="1"/>
</dbReference>
<accession>A0ABW4JY53</accession>
<feature type="domain" description="DUF559" evidence="2">
    <location>
        <begin position="12"/>
        <end position="117"/>
    </location>
</feature>
<dbReference type="Gene3D" id="3.40.960.10">
    <property type="entry name" value="VSR Endonuclease"/>
    <property type="match status" value="1"/>
</dbReference>
<feature type="region of interest" description="Disordered" evidence="1">
    <location>
        <begin position="124"/>
        <end position="144"/>
    </location>
</feature>
<keyword evidence="3" id="KW-0255">Endonuclease</keyword>
<dbReference type="CDD" id="cd01038">
    <property type="entry name" value="Endonuclease_DUF559"/>
    <property type="match status" value="1"/>
</dbReference>
<dbReference type="Proteomes" id="UP001597327">
    <property type="component" value="Unassembled WGS sequence"/>
</dbReference>
<dbReference type="PANTHER" id="PTHR38590:SF1">
    <property type="entry name" value="BLL0828 PROTEIN"/>
    <property type="match status" value="1"/>
</dbReference>
<name>A0ABW4JY53_9HYPH</name>
<dbReference type="InterPro" id="IPR007569">
    <property type="entry name" value="DUF559"/>
</dbReference>
<proteinExistence type="predicted"/>
<dbReference type="PANTHER" id="PTHR38590">
    <property type="entry name" value="BLL0828 PROTEIN"/>
    <property type="match status" value="1"/>
</dbReference>
<dbReference type="EMBL" id="JBHUFA010000014">
    <property type="protein sequence ID" value="MFD1697104.1"/>
    <property type="molecule type" value="Genomic_DNA"/>
</dbReference>
<dbReference type="InterPro" id="IPR011335">
    <property type="entry name" value="Restrct_endonuc-II-like"/>
</dbReference>
<gene>
    <name evidence="3" type="ORF">ACFSC7_16415</name>
</gene>
<dbReference type="InterPro" id="IPR047216">
    <property type="entry name" value="Endonuclease_DUF559_bact"/>
</dbReference>
<protein>
    <submittedName>
        <fullName evidence="3">Endonuclease domain-containing protein</fullName>
    </submittedName>
</protein>
<keyword evidence="3" id="KW-0540">Nuclease</keyword>
<reference evidence="4" key="1">
    <citation type="journal article" date="2019" name="Int. J. Syst. Evol. Microbiol.">
        <title>The Global Catalogue of Microorganisms (GCM) 10K type strain sequencing project: providing services to taxonomists for standard genome sequencing and annotation.</title>
        <authorList>
            <consortium name="The Broad Institute Genomics Platform"/>
            <consortium name="The Broad Institute Genome Sequencing Center for Infectious Disease"/>
            <person name="Wu L."/>
            <person name="Ma J."/>
        </authorList>
    </citation>
    <scope>NUCLEOTIDE SEQUENCE [LARGE SCALE GENOMIC DNA]</scope>
    <source>
        <strain evidence="4">JCM 3369</strain>
    </source>
</reference>
<keyword evidence="4" id="KW-1185">Reference proteome</keyword>
<sequence length="144" mass="16584">MGSSCRERRLKKTTFARHLRRNATDAEQLLWYHLRNRGLNGWKFRCQVPVGPYVADFVCKEAELVVELDGGHHSLQADQDAARTLFLESVGFRVVRFWNNQVLQETQAVLEIILLQCDAPMTPAERHAPGHLSRDRERSERSDG</sequence>
<evidence type="ECO:0000256" key="1">
    <source>
        <dbReference type="SAM" id="MobiDB-lite"/>
    </source>
</evidence>
<dbReference type="RefSeq" id="WP_341872942.1">
    <property type="nucleotide sequence ID" value="NZ_JBHUFA010000014.1"/>
</dbReference>
<dbReference type="Pfam" id="PF04480">
    <property type="entry name" value="DUF559"/>
    <property type="match status" value="1"/>
</dbReference>